<evidence type="ECO:0000313" key="2">
    <source>
        <dbReference type="EMBL" id="KAA9087042.1"/>
    </source>
</evidence>
<name>A0A5J5IVH6_9MICO</name>
<dbReference type="OrthoDB" id="3217020at2"/>
<keyword evidence="1" id="KW-0472">Membrane</keyword>
<feature type="transmembrane region" description="Helical" evidence="1">
    <location>
        <begin position="48"/>
        <end position="72"/>
    </location>
</feature>
<dbReference type="AlphaFoldDB" id="A0A5J5IVH6"/>
<keyword evidence="1" id="KW-1133">Transmembrane helix</keyword>
<gene>
    <name evidence="2" type="ORF">F6B42_08765</name>
</gene>
<feature type="transmembrane region" description="Helical" evidence="1">
    <location>
        <begin position="21"/>
        <end position="42"/>
    </location>
</feature>
<dbReference type="RefSeq" id="WP_150419208.1">
    <property type="nucleotide sequence ID" value="NZ_VYRZ01000002.1"/>
</dbReference>
<dbReference type="InterPro" id="IPR021443">
    <property type="entry name" value="DUF3093"/>
</dbReference>
<sequence length="156" mass="16111">MHSSAPATLSTATYRERLSPSLWALASAAVCGPMVALVLAPLDAVVGLLVGAAVGIAVVALLVAASPVVAVSPTHLHVGRARIELHYLGAVEAMTGEEARHARGPGLSPASWHLLRGGIDGIVRVAIDDADDPVTHWVFSSRTPERIVALVRAAHS</sequence>
<dbReference type="Proteomes" id="UP000327039">
    <property type="component" value="Unassembled WGS sequence"/>
</dbReference>
<keyword evidence="1" id="KW-0812">Transmembrane</keyword>
<keyword evidence="3" id="KW-1185">Reference proteome</keyword>
<reference evidence="3" key="1">
    <citation type="submission" date="2019-09" db="EMBL/GenBank/DDBJ databases">
        <title>Mumia zhuanghuii sp. nov. isolated from the intestinal contents of plateau pika (Ochotona curzoniae) in the Qinghai-Tibet plateau of China.</title>
        <authorList>
            <person name="Tian Z."/>
        </authorList>
    </citation>
    <scope>NUCLEOTIDE SEQUENCE [LARGE SCALE GENOMIC DNA]</scope>
    <source>
        <strain evidence="3">DSM 25564</strain>
    </source>
</reference>
<protein>
    <submittedName>
        <fullName evidence="2">DUF3093 domain-containing protein</fullName>
    </submittedName>
</protein>
<dbReference type="EMBL" id="VYRZ01000002">
    <property type="protein sequence ID" value="KAA9087042.1"/>
    <property type="molecule type" value="Genomic_DNA"/>
</dbReference>
<comment type="caution">
    <text evidence="2">The sequence shown here is derived from an EMBL/GenBank/DDBJ whole genome shotgun (WGS) entry which is preliminary data.</text>
</comment>
<accession>A0A5J5IVH6</accession>
<dbReference type="Pfam" id="PF11292">
    <property type="entry name" value="DUF3093"/>
    <property type="match status" value="1"/>
</dbReference>
<organism evidence="2 3">
    <name type="scientific">Microbacterium radiodurans</name>
    <dbReference type="NCBI Taxonomy" id="661398"/>
    <lineage>
        <taxon>Bacteria</taxon>
        <taxon>Bacillati</taxon>
        <taxon>Actinomycetota</taxon>
        <taxon>Actinomycetes</taxon>
        <taxon>Micrococcales</taxon>
        <taxon>Microbacteriaceae</taxon>
        <taxon>Microbacterium</taxon>
    </lineage>
</organism>
<proteinExistence type="predicted"/>
<evidence type="ECO:0000256" key="1">
    <source>
        <dbReference type="SAM" id="Phobius"/>
    </source>
</evidence>
<evidence type="ECO:0000313" key="3">
    <source>
        <dbReference type="Proteomes" id="UP000327039"/>
    </source>
</evidence>